<dbReference type="GeneID" id="64626955"/>
<gene>
    <name evidence="2" type="ORF">BJ212DRAFT_1299916</name>
</gene>
<sequence length="439" mass="49280">MAHIVNANPADDDELDNDPGAYIVRFGKHAGKQLDSIPTDYRLWATAAECQHFHWRPMIDMKNNFFSKPLKPTFCRSESIKTKDSTKYQKITFVPKPGEGTPSLPGQGSTGVTRSVLPTSRRGFINFCLRTEHSNFKWYHKFEDLVRRYKAHLATHRRPHRRRKPANVQNPAGELLGSWDDRGSVEPGGSYMRDGFVVNDGEGEDEYEDSQEEGSGSESDNSNDDCGFDDDFQGEEVYDDSEVNTADNLDGSSPQIERSSRTCVGVSQTSDSDSDSDDDTFLDELPKKIRAKRVSGKRKAEPSRKRRKCADHSMSCLRIFSSAMMTGPRLVHDRPTQNDFHSGAEPVASTSHLDEQESPYQLSRSESSQESSASSSTANGSQIEDESSQATTRSYRMMVLTFLPHSWEAIIYEAAFHFRAQKLRESSAKILTTATFIVI</sequence>
<keyword evidence="3" id="KW-1185">Reference proteome</keyword>
<feature type="compositionally biased region" description="Polar residues" evidence="1">
    <location>
        <begin position="104"/>
        <end position="115"/>
    </location>
</feature>
<feature type="region of interest" description="Disordered" evidence="1">
    <location>
        <begin position="95"/>
        <end position="115"/>
    </location>
</feature>
<comment type="caution">
    <text evidence="2">The sequence shown here is derived from an EMBL/GenBank/DDBJ whole genome shotgun (WGS) entry which is preliminary data.</text>
</comment>
<feature type="compositionally biased region" description="Acidic residues" evidence="1">
    <location>
        <begin position="201"/>
        <end position="212"/>
    </location>
</feature>
<dbReference type="OrthoDB" id="2677624at2759"/>
<dbReference type="AlphaFoldDB" id="A0A9P7EAG6"/>
<feature type="compositionally biased region" description="Polar residues" evidence="1">
    <location>
        <begin position="377"/>
        <end position="389"/>
    </location>
</feature>
<feature type="region of interest" description="Disordered" evidence="1">
    <location>
        <begin position="154"/>
        <end position="282"/>
    </location>
</feature>
<dbReference type="RefSeq" id="XP_041192888.1">
    <property type="nucleotide sequence ID" value="XM_041332938.1"/>
</dbReference>
<feature type="compositionally biased region" description="Polar residues" evidence="1">
    <location>
        <begin position="243"/>
        <end position="269"/>
    </location>
</feature>
<dbReference type="EMBL" id="JABBWG010000017">
    <property type="protein sequence ID" value="KAG1816082.1"/>
    <property type="molecule type" value="Genomic_DNA"/>
</dbReference>
<evidence type="ECO:0000313" key="3">
    <source>
        <dbReference type="Proteomes" id="UP000807769"/>
    </source>
</evidence>
<organism evidence="2 3">
    <name type="scientific">Suillus subaureus</name>
    <dbReference type="NCBI Taxonomy" id="48587"/>
    <lineage>
        <taxon>Eukaryota</taxon>
        <taxon>Fungi</taxon>
        <taxon>Dikarya</taxon>
        <taxon>Basidiomycota</taxon>
        <taxon>Agaricomycotina</taxon>
        <taxon>Agaricomycetes</taxon>
        <taxon>Agaricomycetidae</taxon>
        <taxon>Boletales</taxon>
        <taxon>Suillineae</taxon>
        <taxon>Suillaceae</taxon>
        <taxon>Suillus</taxon>
    </lineage>
</organism>
<accession>A0A9P7EAG6</accession>
<dbReference type="Proteomes" id="UP000807769">
    <property type="component" value="Unassembled WGS sequence"/>
</dbReference>
<proteinExistence type="predicted"/>
<name>A0A9P7EAG6_9AGAM</name>
<feature type="compositionally biased region" description="Acidic residues" evidence="1">
    <location>
        <begin position="221"/>
        <end position="242"/>
    </location>
</feature>
<protein>
    <submittedName>
        <fullName evidence="2">Uncharacterized protein</fullName>
    </submittedName>
</protein>
<feature type="compositionally biased region" description="Low complexity" evidence="1">
    <location>
        <begin position="363"/>
        <end position="376"/>
    </location>
</feature>
<evidence type="ECO:0000256" key="1">
    <source>
        <dbReference type="SAM" id="MobiDB-lite"/>
    </source>
</evidence>
<reference evidence="2" key="1">
    <citation type="journal article" date="2020" name="New Phytol.">
        <title>Comparative genomics reveals dynamic genome evolution in host specialist ectomycorrhizal fungi.</title>
        <authorList>
            <person name="Lofgren L.A."/>
            <person name="Nguyen N.H."/>
            <person name="Vilgalys R."/>
            <person name="Ruytinx J."/>
            <person name="Liao H.L."/>
            <person name="Branco S."/>
            <person name="Kuo A."/>
            <person name="LaButti K."/>
            <person name="Lipzen A."/>
            <person name="Andreopoulos W."/>
            <person name="Pangilinan J."/>
            <person name="Riley R."/>
            <person name="Hundley H."/>
            <person name="Na H."/>
            <person name="Barry K."/>
            <person name="Grigoriev I.V."/>
            <person name="Stajich J.E."/>
            <person name="Kennedy P.G."/>
        </authorList>
    </citation>
    <scope>NUCLEOTIDE SEQUENCE</scope>
    <source>
        <strain evidence="2">MN1</strain>
    </source>
</reference>
<evidence type="ECO:0000313" key="2">
    <source>
        <dbReference type="EMBL" id="KAG1816082.1"/>
    </source>
</evidence>
<feature type="compositionally biased region" description="Basic residues" evidence="1">
    <location>
        <begin position="154"/>
        <end position="165"/>
    </location>
</feature>
<feature type="region of interest" description="Disordered" evidence="1">
    <location>
        <begin position="327"/>
        <end position="389"/>
    </location>
</feature>
<feature type="compositionally biased region" description="Acidic residues" evidence="1">
    <location>
        <begin position="272"/>
        <end position="282"/>
    </location>
</feature>